<protein>
    <recommendedName>
        <fullName evidence="3">YCII-related domain-containing protein</fullName>
    </recommendedName>
</protein>
<dbReference type="Proteomes" id="UP000783287">
    <property type="component" value="Unassembled WGS sequence"/>
</dbReference>
<reference evidence="1" key="2">
    <citation type="journal article" date="2021" name="Microbiome">
        <title>Successional dynamics and alternative stable states in a saline activated sludge microbial community over 9 years.</title>
        <authorList>
            <person name="Wang Y."/>
            <person name="Ye J."/>
            <person name="Ju F."/>
            <person name="Liu L."/>
            <person name="Boyd J.A."/>
            <person name="Deng Y."/>
            <person name="Parks D.H."/>
            <person name="Jiang X."/>
            <person name="Yin X."/>
            <person name="Woodcroft B.J."/>
            <person name="Tyson G.W."/>
            <person name="Hugenholtz P."/>
            <person name="Polz M.F."/>
            <person name="Zhang T."/>
        </authorList>
    </citation>
    <scope>NUCLEOTIDE SEQUENCE</scope>
    <source>
        <strain evidence="1">HKST-UBA14</strain>
    </source>
</reference>
<name>A0A955L6A4_9BACT</name>
<gene>
    <name evidence="1" type="ORF">KC909_05710</name>
</gene>
<dbReference type="EMBL" id="JAGQLK010000148">
    <property type="protein sequence ID" value="MCA9383830.1"/>
    <property type="molecule type" value="Genomic_DNA"/>
</dbReference>
<organism evidence="1 2">
    <name type="scientific">Candidatus Dojkabacteria bacterium</name>
    <dbReference type="NCBI Taxonomy" id="2099670"/>
    <lineage>
        <taxon>Bacteria</taxon>
        <taxon>Candidatus Dojkabacteria</taxon>
    </lineage>
</organism>
<proteinExistence type="predicted"/>
<accession>A0A955L6A4</accession>
<evidence type="ECO:0000313" key="2">
    <source>
        <dbReference type="Proteomes" id="UP000783287"/>
    </source>
</evidence>
<dbReference type="AlphaFoldDB" id="A0A955L6A4"/>
<sequence length="97" mass="10943">MKKFVLLHVGFESPTEEVMSEWNKWFEMIAEFQNEGDNIGFGTGKEVTSETVNDLAWDVNALTGISIIEVESMEKAIELAKECPAITSVRVYELRQG</sequence>
<evidence type="ECO:0008006" key="3">
    <source>
        <dbReference type="Google" id="ProtNLM"/>
    </source>
</evidence>
<comment type="caution">
    <text evidence="1">The sequence shown here is derived from an EMBL/GenBank/DDBJ whole genome shotgun (WGS) entry which is preliminary data.</text>
</comment>
<dbReference type="InterPro" id="IPR011008">
    <property type="entry name" value="Dimeric_a/b-barrel"/>
</dbReference>
<dbReference type="SUPFAM" id="SSF54909">
    <property type="entry name" value="Dimeric alpha+beta barrel"/>
    <property type="match status" value="1"/>
</dbReference>
<evidence type="ECO:0000313" key="1">
    <source>
        <dbReference type="EMBL" id="MCA9383830.1"/>
    </source>
</evidence>
<reference evidence="1" key="1">
    <citation type="submission" date="2020-04" db="EMBL/GenBank/DDBJ databases">
        <authorList>
            <person name="Zhang T."/>
        </authorList>
    </citation>
    <scope>NUCLEOTIDE SEQUENCE</scope>
    <source>
        <strain evidence="1">HKST-UBA14</strain>
    </source>
</reference>
<dbReference type="Gene3D" id="3.30.70.1060">
    <property type="entry name" value="Dimeric alpha+beta barrel"/>
    <property type="match status" value="1"/>
</dbReference>